<accession>A0ACB8T7T0</accession>
<comment type="caution">
    <text evidence="1">The sequence shown here is derived from an EMBL/GenBank/DDBJ whole genome shotgun (WGS) entry which is preliminary data.</text>
</comment>
<keyword evidence="1" id="KW-0808">Transferase</keyword>
<evidence type="ECO:0000313" key="2">
    <source>
        <dbReference type="Proteomes" id="UP000814140"/>
    </source>
</evidence>
<reference evidence="1" key="1">
    <citation type="submission" date="2021-03" db="EMBL/GenBank/DDBJ databases">
        <authorList>
            <consortium name="DOE Joint Genome Institute"/>
            <person name="Ahrendt S."/>
            <person name="Looney B.P."/>
            <person name="Miyauchi S."/>
            <person name="Morin E."/>
            <person name="Drula E."/>
            <person name="Courty P.E."/>
            <person name="Chicoki N."/>
            <person name="Fauchery L."/>
            <person name="Kohler A."/>
            <person name="Kuo A."/>
            <person name="Labutti K."/>
            <person name="Pangilinan J."/>
            <person name="Lipzen A."/>
            <person name="Riley R."/>
            <person name="Andreopoulos W."/>
            <person name="He G."/>
            <person name="Johnson J."/>
            <person name="Barry K.W."/>
            <person name="Grigoriev I.V."/>
            <person name="Nagy L."/>
            <person name="Hibbett D."/>
            <person name="Henrissat B."/>
            <person name="Matheny P.B."/>
            <person name="Labbe J."/>
            <person name="Martin F."/>
        </authorList>
    </citation>
    <scope>NUCLEOTIDE SEQUENCE</scope>
    <source>
        <strain evidence="1">HHB10654</strain>
    </source>
</reference>
<evidence type="ECO:0000313" key="1">
    <source>
        <dbReference type="EMBL" id="KAI0064216.1"/>
    </source>
</evidence>
<keyword evidence="1" id="KW-0489">Methyltransferase</keyword>
<reference evidence="1" key="2">
    <citation type="journal article" date="2022" name="New Phytol.">
        <title>Evolutionary transition to the ectomycorrhizal habit in the genomes of a hyperdiverse lineage of mushroom-forming fungi.</title>
        <authorList>
            <person name="Looney B."/>
            <person name="Miyauchi S."/>
            <person name="Morin E."/>
            <person name="Drula E."/>
            <person name="Courty P.E."/>
            <person name="Kohler A."/>
            <person name="Kuo A."/>
            <person name="LaButti K."/>
            <person name="Pangilinan J."/>
            <person name="Lipzen A."/>
            <person name="Riley R."/>
            <person name="Andreopoulos W."/>
            <person name="He G."/>
            <person name="Johnson J."/>
            <person name="Nolan M."/>
            <person name="Tritt A."/>
            <person name="Barry K.W."/>
            <person name="Grigoriev I.V."/>
            <person name="Nagy L.G."/>
            <person name="Hibbett D."/>
            <person name="Henrissat B."/>
            <person name="Matheny P.B."/>
            <person name="Labbe J."/>
            <person name="Martin F.M."/>
        </authorList>
    </citation>
    <scope>NUCLEOTIDE SEQUENCE</scope>
    <source>
        <strain evidence="1">HHB10654</strain>
    </source>
</reference>
<dbReference type="Proteomes" id="UP000814140">
    <property type="component" value="Unassembled WGS sequence"/>
</dbReference>
<gene>
    <name evidence="1" type="ORF">BV25DRAFT_1882201</name>
</gene>
<proteinExistence type="predicted"/>
<keyword evidence="2" id="KW-1185">Reference proteome</keyword>
<name>A0ACB8T7T0_9AGAM</name>
<sequence>MSPLASLTSIISSGVQTLEYAYSDHGVPFPSLDEPYCPGPLDNDAAVTATTHLIVAAAYQLIATVRLPIATIHDYAPSMYMSSALGLVTDVEVPDVLKDEPAGLHVDAIGAKVDVDPGKLARVLRYLATRHVFREVTPNVFANNRISSALVKNQPFQQLKAKKSINYDGATTAAIVGHMTDESQISNSFFIEYLRDAPKDVEAPFHLAFKTKLTLWEWYEEPSNRVRGRRFANVMAGDGERFPATIFIEGFEWSSLEAGSIVVDVGGGVGSVTLTLAKAFPQLKYIVQDLREVIDDQAQQYWEQKSPQSISDGTVVLQTHNFFKPQPVKDAVVYFLRGIIHNWTDAMSITILKHLRVAAGPSSKLVIFDMLMLYACPDPAGLPPPPYPLLANLGLPVGGFITSFDLHMLNMLNGQERTVNQFMALGEATGWKLEDVKPGALGVLVFSAV</sequence>
<protein>
    <submittedName>
        <fullName evidence="1">S-adenosyl-L-methionine-dependent methyltransferase</fullName>
    </submittedName>
</protein>
<dbReference type="EMBL" id="MU277199">
    <property type="protein sequence ID" value="KAI0064216.1"/>
    <property type="molecule type" value="Genomic_DNA"/>
</dbReference>
<organism evidence="1 2">
    <name type="scientific">Artomyces pyxidatus</name>
    <dbReference type="NCBI Taxonomy" id="48021"/>
    <lineage>
        <taxon>Eukaryota</taxon>
        <taxon>Fungi</taxon>
        <taxon>Dikarya</taxon>
        <taxon>Basidiomycota</taxon>
        <taxon>Agaricomycotina</taxon>
        <taxon>Agaricomycetes</taxon>
        <taxon>Russulales</taxon>
        <taxon>Auriscalpiaceae</taxon>
        <taxon>Artomyces</taxon>
    </lineage>
</organism>